<dbReference type="InterPro" id="IPR018637">
    <property type="entry name" value="DUF2059"/>
</dbReference>
<dbReference type="STRING" id="993689.GCA_002077135_03090"/>
<gene>
    <name evidence="2" type="ORF">B1806_15515</name>
</gene>
<dbReference type="AlphaFoldDB" id="A0A4V3USJ7"/>
<sequence>MRIESMASSGRQERNYKLAGGSGACACDRWLGNASSGAWAFRRKPRKSLRVGVEQHAAGVCTLRSAALPAGSIPMFPIKEKTMRPWIAAGAVLLALGLGTATAADAPPAQPQASSASVHELLVATHATTMMQQVMQQMAQQLDAMVKQRLPCLAPGEVSSVLTTPQATRQMTDLVVPIYQRNFTEQDVRELLTFYRSPLGQKMLEVQPAIMRESMLAGEQFGRQQFTQRISQLETTGKLNAEGQCPVSPAAKPAAGG</sequence>
<name>A0A4V3USJ7_9GAMM</name>
<feature type="domain" description="DUF2059" evidence="1">
    <location>
        <begin position="170"/>
        <end position="224"/>
    </location>
</feature>
<protein>
    <recommendedName>
        <fullName evidence="1">DUF2059 domain-containing protein</fullName>
    </recommendedName>
</protein>
<evidence type="ECO:0000259" key="1">
    <source>
        <dbReference type="Pfam" id="PF09832"/>
    </source>
</evidence>
<reference evidence="2 3" key="1">
    <citation type="submission" date="2017-02" db="EMBL/GenBank/DDBJ databases">
        <title>Whole genome sequencing of Metallibacterium scheffleri DSM 24874 (T).</title>
        <authorList>
            <person name="Kumar S."/>
            <person name="Patil P."/>
            <person name="Patil P.B."/>
        </authorList>
    </citation>
    <scope>NUCLEOTIDE SEQUENCE [LARGE SCALE GENOMIC DNA]</scope>
    <source>
        <strain evidence="2 3">DSM 24874</strain>
    </source>
</reference>
<dbReference type="Proteomes" id="UP000307749">
    <property type="component" value="Unassembled WGS sequence"/>
</dbReference>
<accession>A0A4V3USJ7</accession>
<dbReference type="EMBL" id="MWQO01000068">
    <property type="protein sequence ID" value="THD07031.1"/>
    <property type="molecule type" value="Genomic_DNA"/>
</dbReference>
<organism evidence="2 3">
    <name type="scientific">Metallibacterium scheffleri</name>
    <dbReference type="NCBI Taxonomy" id="993689"/>
    <lineage>
        <taxon>Bacteria</taxon>
        <taxon>Pseudomonadati</taxon>
        <taxon>Pseudomonadota</taxon>
        <taxon>Gammaproteobacteria</taxon>
        <taxon>Lysobacterales</taxon>
        <taxon>Rhodanobacteraceae</taxon>
        <taxon>Metallibacterium</taxon>
    </lineage>
</organism>
<dbReference type="Pfam" id="PF09832">
    <property type="entry name" value="DUF2059"/>
    <property type="match status" value="1"/>
</dbReference>
<proteinExistence type="predicted"/>
<evidence type="ECO:0000313" key="2">
    <source>
        <dbReference type="EMBL" id="THD07031.1"/>
    </source>
</evidence>
<dbReference type="OrthoDB" id="490569at2"/>
<evidence type="ECO:0000313" key="3">
    <source>
        <dbReference type="Proteomes" id="UP000307749"/>
    </source>
</evidence>
<comment type="caution">
    <text evidence="2">The sequence shown here is derived from an EMBL/GenBank/DDBJ whole genome shotgun (WGS) entry which is preliminary data.</text>
</comment>
<keyword evidence="3" id="KW-1185">Reference proteome</keyword>